<dbReference type="PANTHER" id="PTHR31632">
    <property type="entry name" value="IRON TRANSPORTER FTH1"/>
    <property type="match status" value="1"/>
</dbReference>
<gene>
    <name evidence="7" type="ORF">PG1C_00175</name>
</gene>
<evidence type="ECO:0000256" key="2">
    <source>
        <dbReference type="ARBA" id="ARBA00008333"/>
    </source>
</evidence>
<sequence>MFGTGIIVFRETLEAAMIIGILAAATVGIAGRSRMLLGGIAAGVAGAIVVALLTGRIAEMAGGTGQDLMNASILGFAVLMLAWHNIWMSRHGAALAQEARRVGHAVRGGEKTLLTLFVVIALAVLREGSETVLFVYGSMAGSETSALQVLTSGSLGLGAGALAGFLLYAGFLRIPLRWFFAATSGLILLLAAAMASQMARFLVQSDVLPDFGNPLWDTTGLLSNTSPAGVLLHALMGYDATPSGLQVVFYVTTLIVILFAMWMLRYRKDTISRF</sequence>
<evidence type="ECO:0000256" key="5">
    <source>
        <dbReference type="ARBA" id="ARBA00023136"/>
    </source>
</evidence>
<dbReference type="Pfam" id="PF03239">
    <property type="entry name" value="FTR1"/>
    <property type="match status" value="1"/>
</dbReference>
<dbReference type="InterPro" id="IPR004923">
    <property type="entry name" value="FTR1/Fip1/EfeU"/>
</dbReference>
<comment type="subcellular location">
    <subcellularLocation>
        <location evidence="1">Membrane</location>
        <topology evidence="1">Multi-pass membrane protein</topology>
    </subcellularLocation>
</comment>
<keyword evidence="5 6" id="KW-0472">Membrane</keyword>
<accession>A0A0C5IX58</accession>
<dbReference type="GO" id="GO:0033573">
    <property type="term" value="C:high-affinity iron permease complex"/>
    <property type="evidence" value="ECO:0007669"/>
    <property type="project" value="InterPro"/>
</dbReference>
<evidence type="ECO:0000256" key="1">
    <source>
        <dbReference type="ARBA" id="ARBA00004141"/>
    </source>
</evidence>
<feature type="transmembrane region" description="Helical" evidence="6">
    <location>
        <begin position="12"/>
        <end position="29"/>
    </location>
</feature>
<reference evidence="7 8" key="1">
    <citation type="journal article" date="2015" name="Genome Announc.">
        <title>Complete Genome Sequence of a Novel Bacterium within the Family Rhodocyclaceae That Degrades Polycyclic Aromatic Hydrocarbons.</title>
        <authorList>
            <person name="Singleton D.R."/>
            <person name="Dickey A.N."/>
            <person name="Scholl E.H."/>
            <person name="Wright F.A."/>
            <person name="Aitken M.D."/>
        </authorList>
    </citation>
    <scope>NUCLEOTIDE SEQUENCE [LARGE SCALE GENOMIC DNA]</scope>
    <source>
        <strain evidence="8">PG1-Ca6</strain>
    </source>
</reference>
<feature type="transmembrane region" description="Helical" evidence="6">
    <location>
        <begin position="36"/>
        <end position="57"/>
    </location>
</feature>
<dbReference type="AlphaFoldDB" id="A0A0C5IX58"/>
<dbReference type="Proteomes" id="UP000061603">
    <property type="component" value="Chromosome"/>
</dbReference>
<dbReference type="EMBL" id="CP010554">
    <property type="protein sequence ID" value="AJP47277.1"/>
    <property type="molecule type" value="Genomic_DNA"/>
</dbReference>
<dbReference type="KEGG" id="rbu:PG1C_00175"/>
<keyword evidence="8" id="KW-1185">Reference proteome</keyword>
<keyword evidence="4 6" id="KW-1133">Transmembrane helix</keyword>
<evidence type="ECO:0000256" key="3">
    <source>
        <dbReference type="ARBA" id="ARBA00022692"/>
    </source>
</evidence>
<dbReference type="RefSeq" id="WP_202635452.1">
    <property type="nucleotide sequence ID" value="NZ_CP010554.1"/>
</dbReference>
<evidence type="ECO:0000256" key="4">
    <source>
        <dbReference type="ARBA" id="ARBA00022989"/>
    </source>
</evidence>
<feature type="transmembrane region" description="Helical" evidence="6">
    <location>
        <begin position="69"/>
        <end position="87"/>
    </location>
</feature>
<dbReference type="PANTHER" id="PTHR31632:SF2">
    <property type="entry name" value="PLASMA MEMBRANE IRON PERMEASE"/>
    <property type="match status" value="1"/>
</dbReference>
<feature type="transmembrane region" description="Helical" evidence="6">
    <location>
        <begin position="178"/>
        <end position="199"/>
    </location>
</feature>
<keyword evidence="3 6" id="KW-0812">Transmembrane</keyword>
<evidence type="ECO:0000313" key="8">
    <source>
        <dbReference type="Proteomes" id="UP000061603"/>
    </source>
</evidence>
<dbReference type="GO" id="GO:0015093">
    <property type="term" value="F:ferrous iron transmembrane transporter activity"/>
    <property type="evidence" value="ECO:0007669"/>
    <property type="project" value="TreeGrafter"/>
</dbReference>
<proteinExistence type="inferred from homology"/>
<feature type="transmembrane region" description="Helical" evidence="6">
    <location>
        <begin position="145"/>
        <end position="171"/>
    </location>
</feature>
<organism evidence="7 8">
    <name type="scientific">Rugosibacter aromaticivorans</name>
    <dbReference type="NCBI Taxonomy" id="1565605"/>
    <lineage>
        <taxon>Bacteria</taxon>
        <taxon>Pseudomonadati</taxon>
        <taxon>Pseudomonadota</taxon>
        <taxon>Betaproteobacteria</taxon>
        <taxon>Nitrosomonadales</taxon>
        <taxon>Sterolibacteriaceae</taxon>
        <taxon>Rugosibacter</taxon>
    </lineage>
</organism>
<dbReference type="STRING" id="1565605.PG1C_00175"/>
<evidence type="ECO:0000256" key="6">
    <source>
        <dbReference type="SAM" id="Phobius"/>
    </source>
</evidence>
<comment type="similarity">
    <text evidence="2">Belongs to the oxidase-dependent Fe transporter (OFeT) (TC 9.A.10.1) family.</text>
</comment>
<name>A0A0C5IX58_9PROT</name>
<feature type="transmembrane region" description="Helical" evidence="6">
    <location>
        <begin position="245"/>
        <end position="264"/>
    </location>
</feature>
<evidence type="ECO:0000313" key="7">
    <source>
        <dbReference type="EMBL" id="AJP47277.1"/>
    </source>
</evidence>
<dbReference type="HOGENOM" id="CLU_077905_0_1_4"/>
<protein>
    <submittedName>
        <fullName evidence="7">Iron permease</fullName>
    </submittedName>
</protein>
<dbReference type="PATRIC" id="fig|1565605.3.peg.39"/>
<feature type="transmembrane region" description="Helical" evidence="6">
    <location>
        <begin position="108"/>
        <end position="125"/>
    </location>
</feature>